<proteinExistence type="predicted"/>
<keyword evidence="2" id="KW-1185">Reference proteome</keyword>
<comment type="caution">
    <text evidence="1">The sequence shown here is derived from an EMBL/GenBank/DDBJ whole genome shotgun (WGS) entry which is preliminary data.</text>
</comment>
<dbReference type="AlphaFoldDB" id="A0A9X3CVY4"/>
<name>A0A9X3CVY4_9FLAO</name>
<dbReference type="RefSeq" id="WP_266069163.1">
    <property type="nucleotide sequence ID" value="NZ_JAPJDA010000009.1"/>
</dbReference>
<gene>
    <name evidence="1" type="ORF">OQ279_07065</name>
</gene>
<evidence type="ECO:0000313" key="2">
    <source>
        <dbReference type="Proteomes" id="UP001148482"/>
    </source>
</evidence>
<reference evidence="1" key="1">
    <citation type="submission" date="2022-11" db="EMBL/GenBank/DDBJ databases">
        <title>Salinimicrobium profundisediminis sp. nov., isolated from deep-sea sediment of the Mariana Trench.</title>
        <authorList>
            <person name="Fu H."/>
        </authorList>
    </citation>
    <scope>NUCLEOTIDE SEQUENCE</scope>
    <source>
        <strain evidence="1">MT39</strain>
    </source>
</reference>
<organism evidence="1 2">
    <name type="scientific">Salinimicrobium profundisediminis</name>
    <dbReference type="NCBI Taxonomy" id="2994553"/>
    <lineage>
        <taxon>Bacteria</taxon>
        <taxon>Pseudomonadati</taxon>
        <taxon>Bacteroidota</taxon>
        <taxon>Flavobacteriia</taxon>
        <taxon>Flavobacteriales</taxon>
        <taxon>Flavobacteriaceae</taxon>
        <taxon>Salinimicrobium</taxon>
    </lineage>
</organism>
<dbReference type="EMBL" id="JAPJDA010000009">
    <property type="protein sequence ID" value="MCX2837912.1"/>
    <property type="molecule type" value="Genomic_DNA"/>
</dbReference>
<dbReference type="SUPFAM" id="SSF53756">
    <property type="entry name" value="UDP-Glycosyltransferase/glycogen phosphorylase"/>
    <property type="match status" value="1"/>
</dbReference>
<sequence length="480" mass="56174">MLEKRKEIIDWLNEVEVNYDCGKLKQNDLHIWPILRWSLFKDIVKREGYIKNTNQPIQSSKALKFKLYNILENVKGFIGYLKLKFGLINKVDVIFAASHTHRSYYRSKFVNRFYDPMSEYLDHEKVKFLNADYSVKNRKDYTLKENHFPLTSIYYFFKRITKRKDTWTSLANNELLQIIIAEYEHSFKVHFNKKAFFKKIIAVLNWAKVYELLLKATNAKLCFELCYYHDAMYGLNLAASRKGVRSVDVQHGPQGMLHAAYTGFNKVPNAGYTCLPDYFWVWDDMSLSNLQNRLNNTSFHNVIKGGNPWVYFLESQHYDLKHFEEKKILLFSLQPILPFLPDILLDAIESTKDGYEWWLRMHPRMTENDILEIKAVINERSLDHLVNLDDATNLPLPLVLKNASVHISKSSGCVLEASMLGTPNIIVDPLGEVYFSDIIDEKMNFKQTKGDLWPLIESLEGRKKISVKNEMISAIELLLK</sequence>
<protein>
    <submittedName>
        <fullName evidence="1">Uncharacterized protein</fullName>
    </submittedName>
</protein>
<evidence type="ECO:0000313" key="1">
    <source>
        <dbReference type="EMBL" id="MCX2837912.1"/>
    </source>
</evidence>
<accession>A0A9X3CVY4</accession>
<dbReference type="Proteomes" id="UP001148482">
    <property type="component" value="Unassembled WGS sequence"/>
</dbReference>